<dbReference type="PANTHER" id="PTHR12526:SF510">
    <property type="entry name" value="D-INOSITOL 3-PHOSPHATE GLYCOSYLTRANSFERASE"/>
    <property type="match status" value="1"/>
</dbReference>
<comment type="caution">
    <text evidence="5">The sequence shown here is derived from an EMBL/GenBank/DDBJ whole genome shotgun (WGS) entry which is preliminary data.</text>
</comment>
<dbReference type="AlphaFoldDB" id="A0A533I778"/>
<dbReference type="Proteomes" id="UP000315344">
    <property type="component" value="Unassembled WGS sequence"/>
</dbReference>
<evidence type="ECO:0000256" key="1">
    <source>
        <dbReference type="ARBA" id="ARBA00022676"/>
    </source>
</evidence>
<evidence type="ECO:0000313" key="6">
    <source>
        <dbReference type="Proteomes" id="UP000315344"/>
    </source>
</evidence>
<accession>A0A533I778</accession>
<keyword evidence="2 5" id="KW-0808">Transferase</keyword>
<evidence type="ECO:0000259" key="4">
    <source>
        <dbReference type="Pfam" id="PF13579"/>
    </source>
</evidence>
<keyword evidence="1" id="KW-0328">Glycosyltransferase</keyword>
<organism evidence="5 6">
    <name type="scientific">Paracoccus denitrificans</name>
    <dbReference type="NCBI Taxonomy" id="266"/>
    <lineage>
        <taxon>Bacteria</taxon>
        <taxon>Pseudomonadati</taxon>
        <taxon>Pseudomonadota</taxon>
        <taxon>Alphaproteobacteria</taxon>
        <taxon>Rhodobacterales</taxon>
        <taxon>Paracoccaceae</taxon>
        <taxon>Paracoccus</taxon>
    </lineage>
</organism>
<feature type="domain" description="Glycosyl transferase family 1" evidence="3">
    <location>
        <begin position="176"/>
        <end position="332"/>
    </location>
</feature>
<sequence length="371" mass="39588">MRILMIQAGFHAGGAEKVMAALARHRHEQGDEVHVAGMVMPEGGSFFPYPTGVTLHVLAEQANARRGRLLQPRRALAVGRLIRQLRPDLIVSFLTKVNCMTLIAATGTGIPVVISERNNPGAQSARFWRKLQIRLMPHAAGIAMQTADAAADLPPSQQSRADIIPNPCLPVPFTHAAPADRCRFVAVGRLVRQKGFERLIDAFAGLPPDLPASLDIFGTGHLHDTLQARIAALGLAGRVRLAGLAGSAAEWLGAGDVLVVSSRYEGFSNVLAEATCSGLPAIGFDCRYSIADLIRDGQNGLLVPDGDIAAMTDAMRRVATDRGLRARLGQSAHLMASQLNPAQVMAQWDSLIDGAARQPRYARRAASTASS</sequence>
<dbReference type="InterPro" id="IPR028098">
    <property type="entry name" value="Glyco_trans_4-like_N"/>
</dbReference>
<dbReference type="Pfam" id="PF00534">
    <property type="entry name" value="Glycos_transf_1"/>
    <property type="match status" value="1"/>
</dbReference>
<feature type="domain" description="Glycosyltransferase subfamily 4-like N-terminal" evidence="4">
    <location>
        <begin position="13"/>
        <end position="166"/>
    </location>
</feature>
<name>A0A533I778_PARDE</name>
<dbReference type="GO" id="GO:0016757">
    <property type="term" value="F:glycosyltransferase activity"/>
    <property type="evidence" value="ECO:0007669"/>
    <property type="project" value="UniProtKB-KW"/>
</dbReference>
<evidence type="ECO:0000256" key="2">
    <source>
        <dbReference type="ARBA" id="ARBA00022679"/>
    </source>
</evidence>
<dbReference type="Gene3D" id="3.40.50.2000">
    <property type="entry name" value="Glycogen Phosphorylase B"/>
    <property type="match status" value="2"/>
</dbReference>
<evidence type="ECO:0000259" key="3">
    <source>
        <dbReference type="Pfam" id="PF00534"/>
    </source>
</evidence>
<dbReference type="EMBL" id="VAFL01000006">
    <property type="protein sequence ID" value="TKW66625.1"/>
    <property type="molecule type" value="Genomic_DNA"/>
</dbReference>
<proteinExistence type="predicted"/>
<protein>
    <submittedName>
        <fullName evidence="5">Glycosyltransferase family 4 protein</fullName>
    </submittedName>
</protein>
<gene>
    <name evidence="5" type="ORF">DI616_09005</name>
</gene>
<dbReference type="SUPFAM" id="SSF53756">
    <property type="entry name" value="UDP-Glycosyltransferase/glycogen phosphorylase"/>
    <property type="match status" value="1"/>
</dbReference>
<dbReference type="Pfam" id="PF13579">
    <property type="entry name" value="Glyco_trans_4_4"/>
    <property type="match status" value="1"/>
</dbReference>
<evidence type="ECO:0000313" key="5">
    <source>
        <dbReference type="EMBL" id="TKW66625.1"/>
    </source>
</evidence>
<dbReference type="PANTHER" id="PTHR12526">
    <property type="entry name" value="GLYCOSYLTRANSFERASE"/>
    <property type="match status" value="1"/>
</dbReference>
<dbReference type="InterPro" id="IPR001296">
    <property type="entry name" value="Glyco_trans_1"/>
</dbReference>
<reference evidence="5 6" key="1">
    <citation type="journal article" date="2017" name="Nat. Commun.">
        <title>In situ click chemistry generation of cyclooxygenase-2 inhibitors.</title>
        <authorList>
            <person name="Bhardwaj A."/>
            <person name="Kaur J."/>
            <person name="Wuest M."/>
            <person name="Wuest F."/>
        </authorList>
    </citation>
    <scope>NUCLEOTIDE SEQUENCE [LARGE SCALE GENOMIC DNA]</scope>
    <source>
        <strain evidence="5">S2_012_000_R3_94</strain>
    </source>
</reference>